<sequence>MIKSPESKRMFNLTALLQKIEENQHFILVTHINPDIDGLSSMLSFGFFLKQKGKNFYPVVEHIPQNSKFLKGYQWFILPENLPQIDKALVILFDASSPKRIASNIAERLKLFKEYVIIDHHQKEENTFEGETLFIVDPNSPSTSAIIFEILKKLKAEITSEIAENLLAGLYFDTGGFKYENTKAYTFEVAKELCEKGANPSYIAKQLFEQVSLQEANLLKIALDRLEIISNKPSFGISYLTVEELENSPVEDLSYIANFLKSLKEIDIVAFVKEFEKGSIAVSLRGKEPFEVLEIAKHFGGGGHKYASGFKLKIEDLQTFLIEFKEFLRSFYEKK</sequence>
<dbReference type="Pfam" id="PF02272">
    <property type="entry name" value="DHHA1"/>
    <property type="match status" value="1"/>
</dbReference>
<dbReference type="PANTHER" id="PTHR47618:SF1">
    <property type="entry name" value="BIFUNCTIONAL OLIGORIBONUCLEASE AND PAP PHOSPHATASE NRNA"/>
    <property type="match status" value="1"/>
</dbReference>
<dbReference type="Proteomes" id="UP000257240">
    <property type="component" value="Unassembled WGS sequence"/>
</dbReference>
<feature type="domain" description="DDH" evidence="1">
    <location>
        <begin position="27"/>
        <end position="169"/>
    </location>
</feature>
<dbReference type="AlphaFoldDB" id="A0A3B8N5V7"/>
<evidence type="ECO:0000313" key="3">
    <source>
        <dbReference type="EMBL" id="HAA84539.1"/>
    </source>
</evidence>
<dbReference type="InterPro" id="IPR001667">
    <property type="entry name" value="DDH_dom"/>
</dbReference>
<organism evidence="3 4">
    <name type="scientific">Thermodesulfobacterium commune</name>
    <dbReference type="NCBI Taxonomy" id="1741"/>
    <lineage>
        <taxon>Bacteria</taxon>
        <taxon>Pseudomonadati</taxon>
        <taxon>Thermodesulfobacteriota</taxon>
        <taxon>Thermodesulfobacteria</taxon>
        <taxon>Thermodesulfobacteriales</taxon>
        <taxon>Thermodesulfobacteriaceae</taxon>
        <taxon>Thermodesulfobacterium</taxon>
    </lineage>
</organism>
<dbReference type="PANTHER" id="PTHR47618">
    <property type="entry name" value="BIFUNCTIONAL OLIGORIBONUCLEASE AND PAP PHOSPHATASE NRNA"/>
    <property type="match status" value="1"/>
</dbReference>
<dbReference type="GO" id="GO:0003676">
    <property type="term" value="F:nucleic acid binding"/>
    <property type="evidence" value="ECO:0007669"/>
    <property type="project" value="InterPro"/>
</dbReference>
<dbReference type="InterPro" id="IPR051319">
    <property type="entry name" value="Oligoribo/pAp-PDE_c-di-AMP_PDE"/>
</dbReference>
<dbReference type="InterPro" id="IPR038763">
    <property type="entry name" value="DHH_sf"/>
</dbReference>
<proteinExistence type="predicted"/>
<dbReference type="SUPFAM" id="SSF64182">
    <property type="entry name" value="DHH phosphoesterases"/>
    <property type="match status" value="1"/>
</dbReference>
<evidence type="ECO:0000259" key="1">
    <source>
        <dbReference type="Pfam" id="PF01368"/>
    </source>
</evidence>
<dbReference type="InterPro" id="IPR003156">
    <property type="entry name" value="DHHA1_dom"/>
</dbReference>
<reference evidence="3 4" key="1">
    <citation type="journal article" date="2018" name="Nat. Biotechnol.">
        <title>A standardized bacterial taxonomy based on genome phylogeny substantially revises the tree of life.</title>
        <authorList>
            <person name="Parks D.H."/>
            <person name="Chuvochina M."/>
            <person name="Waite D.W."/>
            <person name="Rinke C."/>
            <person name="Skarshewski A."/>
            <person name="Chaumeil P.A."/>
            <person name="Hugenholtz P."/>
        </authorList>
    </citation>
    <scope>NUCLEOTIDE SEQUENCE [LARGE SCALE GENOMIC DNA]</scope>
    <source>
        <strain evidence="3">UBA12529</strain>
    </source>
</reference>
<dbReference type="Gene3D" id="3.90.1640.10">
    <property type="entry name" value="inorganic pyrophosphatase (n-terminal core)"/>
    <property type="match status" value="1"/>
</dbReference>
<dbReference type="Gene3D" id="3.10.310.30">
    <property type="match status" value="1"/>
</dbReference>
<name>A0A3B8N5V7_9BACT</name>
<protein>
    <submittedName>
        <fullName evidence="3">Uncharacterized protein</fullName>
    </submittedName>
</protein>
<dbReference type="EMBL" id="DLVE01000090">
    <property type="protein sequence ID" value="HAA84539.1"/>
    <property type="molecule type" value="Genomic_DNA"/>
</dbReference>
<gene>
    <name evidence="3" type="ORF">DCE01_07135</name>
</gene>
<evidence type="ECO:0000313" key="4">
    <source>
        <dbReference type="Proteomes" id="UP000257240"/>
    </source>
</evidence>
<comment type="caution">
    <text evidence="3">The sequence shown here is derived from an EMBL/GenBank/DDBJ whole genome shotgun (WGS) entry which is preliminary data.</text>
</comment>
<dbReference type="Pfam" id="PF01368">
    <property type="entry name" value="DHH"/>
    <property type="match status" value="1"/>
</dbReference>
<feature type="domain" description="DHHA1" evidence="2">
    <location>
        <begin position="242"/>
        <end position="329"/>
    </location>
</feature>
<evidence type="ECO:0000259" key="2">
    <source>
        <dbReference type="Pfam" id="PF02272"/>
    </source>
</evidence>
<accession>A0A3B8N5V7</accession>